<dbReference type="EMBL" id="PQXM01000929">
    <property type="protein sequence ID" value="TGO66808.1"/>
    <property type="molecule type" value="Genomic_DNA"/>
</dbReference>
<dbReference type="PROSITE" id="PS50011">
    <property type="entry name" value="PROTEIN_KINASE_DOM"/>
    <property type="match status" value="1"/>
</dbReference>
<gene>
    <name evidence="2" type="ORF">BELL_0931g00040</name>
</gene>
<dbReference type="Pfam" id="PF00069">
    <property type="entry name" value="Pkinase"/>
    <property type="match status" value="1"/>
</dbReference>
<reference evidence="2 3" key="1">
    <citation type="submission" date="2017-12" db="EMBL/GenBank/DDBJ databases">
        <title>Comparative genomics of Botrytis spp.</title>
        <authorList>
            <person name="Valero-Jimenez C.A."/>
            <person name="Tapia P."/>
            <person name="Veloso J."/>
            <person name="Silva-Moreno E."/>
            <person name="Staats M."/>
            <person name="Valdes J.H."/>
            <person name="Van Kan J.A.L."/>
        </authorList>
    </citation>
    <scope>NUCLEOTIDE SEQUENCE [LARGE SCALE GENOMIC DNA]</scope>
    <source>
        <strain evidence="2 3">Be9601</strain>
    </source>
</reference>
<dbReference type="STRING" id="278938.A0A4Z1IZK8"/>
<dbReference type="AlphaFoldDB" id="A0A4Z1IZK8"/>
<evidence type="ECO:0000259" key="1">
    <source>
        <dbReference type="PROSITE" id="PS50011"/>
    </source>
</evidence>
<evidence type="ECO:0000313" key="2">
    <source>
        <dbReference type="EMBL" id="TGO66808.1"/>
    </source>
</evidence>
<dbReference type="Gene3D" id="1.10.510.10">
    <property type="entry name" value="Transferase(Phosphotransferase) domain 1"/>
    <property type="match status" value="1"/>
</dbReference>
<dbReference type="Proteomes" id="UP000297229">
    <property type="component" value="Unassembled WGS sequence"/>
</dbReference>
<accession>A0A4Z1IZK8</accession>
<protein>
    <recommendedName>
        <fullName evidence="1">Protein kinase domain-containing protein</fullName>
    </recommendedName>
</protein>
<dbReference type="InterPro" id="IPR000719">
    <property type="entry name" value="Prot_kinase_dom"/>
</dbReference>
<comment type="caution">
    <text evidence="2">The sequence shown here is derived from an EMBL/GenBank/DDBJ whole genome shotgun (WGS) entry which is preliminary data.</text>
</comment>
<evidence type="ECO:0000313" key="3">
    <source>
        <dbReference type="Proteomes" id="UP000297229"/>
    </source>
</evidence>
<dbReference type="InterPro" id="IPR011009">
    <property type="entry name" value="Kinase-like_dom_sf"/>
</dbReference>
<dbReference type="GO" id="GO:0005524">
    <property type="term" value="F:ATP binding"/>
    <property type="evidence" value="ECO:0007669"/>
    <property type="project" value="InterPro"/>
</dbReference>
<proteinExistence type="predicted"/>
<organism evidence="2 3">
    <name type="scientific">Botrytis elliptica</name>
    <dbReference type="NCBI Taxonomy" id="278938"/>
    <lineage>
        <taxon>Eukaryota</taxon>
        <taxon>Fungi</taxon>
        <taxon>Dikarya</taxon>
        <taxon>Ascomycota</taxon>
        <taxon>Pezizomycotina</taxon>
        <taxon>Leotiomycetes</taxon>
        <taxon>Helotiales</taxon>
        <taxon>Sclerotiniaceae</taxon>
        <taxon>Botrytis</taxon>
    </lineage>
</organism>
<name>A0A4Z1IZK8_9HELO</name>
<dbReference type="SUPFAM" id="SSF56112">
    <property type="entry name" value="Protein kinase-like (PK-like)"/>
    <property type="match status" value="1"/>
</dbReference>
<dbReference type="GO" id="GO:0004672">
    <property type="term" value="F:protein kinase activity"/>
    <property type="evidence" value="ECO:0007669"/>
    <property type="project" value="InterPro"/>
</dbReference>
<feature type="domain" description="Protein kinase" evidence="1">
    <location>
        <begin position="111"/>
        <end position="404"/>
    </location>
</feature>
<keyword evidence="3" id="KW-1185">Reference proteome</keyword>
<sequence>MDRMHEEDEMFRPPKYVVNSFLCSVHDDNSQLEVRRYGKCFYITMAPENFVDSPPIKQQYLDYLAAEGSDATDDDNMAEDYNPEDFYAWALEPCLPLFETVAPAPKQNLKITLHDFLHPGVFYYSLRAVDGELTPVQSEERGAGMVAPGLELDDSAFSPAWPSFLPTEIEICITNLEDAIFASPNKVLVNGKAICFFKLYQPSDTNMALRELENYKRITESNLDPDVRICRLLGVIKDDENRLIGLLLTYVECDFLTLACAVEPDTPASTKQKWVDQVTSTLTQMHKAGIVWGDAKPDNILIDKNDDAWIIDFGGGYTRGSVEREKAGTIEGRLSSMFSAREQSRSLIGNPSEIPIRDVMCFITKIVAESNESLSGCWMTIAIVQGIFGFGSGIIGPGQEEYGR</sequence>